<gene>
    <name evidence="1" type="ORF">TSUD_230010</name>
</gene>
<dbReference type="PANTHER" id="PTHR31479">
    <property type="entry name" value="ALPHA/BETA-HYDROLASES SUPERFAMILY PROTEIN"/>
    <property type="match status" value="1"/>
</dbReference>
<sequence length="349" mass="39052">MVVMASESDNTDNFNSSGPSHLKKVNWDQACHRKSVAASLVQGVYVLEKDRQEQRKGPDSLACHWWEFFHFQLLDTLIDDDDSSIFGAIYEFKPQSSMCKDTLHKSSPHYVIAFRGTIIKPKSFFRDMKLDLNILKNGLHRKSRSKIAAKTVRKMVDSVGGNGSNIWLAGHSLGSSIALHVGKTMAKSGISIESFLFNPPFPSATLDKIIKSKGMKRGIRFVGSFLKAGLAIAINSDNSYDDSFAALSDWVPCLFVNSSDYICSAYIEYFENRIDMEDIGAGSVEKIATRNSARSLMMSVFGKESDPLHLIPSAILTENLTAPTDWIKAHGIDLWWKQDLKLESNRHKY</sequence>
<dbReference type="OrthoDB" id="58570at2759"/>
<evidence type="ECO:0000313" key="1">
    <source>
        <dbReference type="EMBL" id="GAU12468.1"/>
    </source>
</evidence>
<reference evidence="2" key="1">
    <citation type="journal article" date="2017" name="Front. Plant Sci.">
        <title>Climate Clever Clovers: New Paradigm to Reduce the Environmental Footprint of Ruminants by Breeding Low Methanogenic Forages Utilizing Haplotype Variation.</title>
        <authorList>
            <person name="Kaur P."/>
            <person name="Appels R."/>
            <person name="Bayer P.E."/>
            <person name="Keeble-Gagnere G."/>
            <person name="Wang J."/>
            <person name="Hirakawa H."/>
            <person name="Shirasawa K."/>
            <person name="Vercoe P."/>
            <person name="Stefanova K."/>
            <person name="Durmic Z."/>
            <person name="Nichols P."/>
            <person name="Revell C."/>
            <person name="Isobe S.N."/>
            <person name="Edwards D."/>
            <person name="Erskine W."/>
        </authorList>
    </citation>
    <scope>NUCLEOTIDE SEQUENCE [LARGE SCALE GENOMIC DNA]</scope>
    <source>
        <strain evidence="2">cv. Daliak</strain>
    </source>
</reference>
<dbReference type="EMBL" id="DF973121">
    <property type="protein sequence ID" value="GAU12468.1"/>
    <property type="molecule type" value="Genomic_DNA"/>
</dbReference>
<dbReference type="Proteomes" id="UP000242715">
    <property type="component" value="Unassembled WGS sequence"/>
</dbReference>
<organism evidence="1 2">
    <name type="scientific">Trifolium subterraneum</name>
    <name type="common">Subterranean clover</name>
    <dbReference type="NCBI Taxonomy" id="3900"/>
    <lineage>
        <taxon>Eukaryota</taxon>
        <taxon>Viridiplantae</taxon>
        <taxon>Streptophyta</taxon>
        <taxon>Embryophyta</taxon>
        <taxon>Tracheophyta</taxon>
        <taxon>Spermatophyta</taxon>
        <taxon>Magnoliopsida</taxon>
        <taxon>eudicotyledons</taxon>
        <taxon>Gunneridae</taxon>
        <taxon>Pentapetalae</taxon>
        <taxon>rosids</taxon>
        <taxon>fabids</taxon>
        <taxon>Fabales</taxon>
        <taxon>Fabaceae</taxon>
        <taxon>Papilionoideae</taxon>
        <taxon>50 kb inversion clade</taxon>
        <taxon>NPAAA clade</taxon>
        <taxon>Hologalegina</taxon>
        <taxon>IRL clade</taxon>
        <taxon>Trifolieae</taxon>
        <taxon>Trifolium</taxon>
    </lineage>
</organism>
<dbReference type="InterPro" id="IPR029058">
    <property type="entry name" value="AB_hydrolase_fold"/>
</dbReference>
<evidence type="ECO:0000313" key="2">
    <source>
        <dbReference type="Proteomes" id="UP000242715"/>
    </source>
</evidence>
<keyword evidence="2" id="KW-1185">Reference proteome</keyword>
<protein>
    <recommendedName>
        <fullName evidence="3">Fungal lipase-like domain-containing protein</fullName>
    </recommendedName>
</protein>
<name>A0A2Z6M2C1_TRISU</name>
<dbReference type="SUPFAM" id="SSF53474">
    <property type="entry name" value="alpha/beta-Hydrolases"/>
    <property type="match status" value="1"/>
</dbReference>
<dbReference type="AlphaFoldDB" id="A0A2Z6M2C1"/>
<proteinExistence type="predicted"/>
<accession>A0A2Z6M2C1</accession>
<dbReference type="Gene3D" id="3.40.50.1820">
    <property type="entry name" value="alpha/beta hydrolase"/>
    <property type="match status" value="1"/>
</dbReference>
<dbReference type="PANTHER" id="PTHR31479:SF2">
    <property type="entry name" value="ALPHA_BETA-HYDROLASES SUPERFAMILY PROTEIN"/>
    <property type="match status" value="1"/>
</dbReference>
<evidence type="ECO:0008006" key="3">
    <source>
        <dbReference type="Google" id="ProtNLM"/>
    </source>
</evidence>